<feature type="active site" description="Proton donor/acceptor" evidence="7">
    <location>
        <position position="287"/>
    </location>
</feature>
<dbReference type="PANTHER" id="PTHR41533">
    <property type="entry name" value="L,D-TRANSPEPTIDASE HI_1667-RELATED"/>
    <property type="match status" value="1"/>
</dbReference>
<dbReference type="PANTHER" id="PTHR41533:SF2">
    <property type="entry name" value="BLR7131 PROTEIN"/>
    <property type="match status" value="1"/>
</dbReference>
<dbReference type="CDD" id="cd16913">
    <property type="entry name" value="YkuD_like"/>
    <property type="match status" value="1"/>
</dbReference>
<keyword evidence="4 7" id="KW-0133">Cell shape</keyword>
<dbReference type="Pfam" id="PF20142">
    <property type="entry name" value="Scaffold"/>
    <property type="match status" value="1"/>
</dbReference>
<feature type="chain" id="PRO_5046118265" evidence="8">
    <location>
        <begin position="23"/>
        <end position="391"/>
    </location>
</feature>
<dbReference type="EMBL" id="JAVUPU010000004">
    <property type="protein sequence ID" value="MDT9599004.1"/>
    <property type="molecule type" value="Genomic_DNA"/>
</dbReference>
<evidence type="ECO:0000256" key="4">
    <source>
        <dbReference type="ARBA" id="ARBA00022960"/>
    </source>
</evidence>
<dbReference type="InterPro" id="IPR005490">
    <property type="entry name" value="LD_TPept_cat_dom"/>
</dbReference>
<evidence type="ECO:0000313" key="11">
    <source>
        <dbReference type="Proteomes" id="UP001259572"/>
    </source>
</evidence>
<comment type="caution">
    <text evidence="10">The sequence shown here is derived from an EMBL/GenBank/DDBJ whole genome shotgun (WGS) entry which is preliminary data.</text>
</comment>
<evidence type="ECO:0000313" key="10">
    <source>
        <dbReference type="EMBL" id="MDT9599004.1"/>
    </source>
</evidence>
<keyword evidence="11" id="KW-1185">Reference proteome</keyword>
<feature type="signal peptide" evidence="8">
    <location>
        <begin position="1"/>
        <end position="22"/>
    </location>
</feature>
<evidence type="ECO:0000256" key="8">
    <source>
        <dbReference type="SAM" id="SignalP"/>
    </source>
</evidence>
<evidence type="ECO:0000256" key="1">
    <source>
        <dbReference type="ARBA" id="ARBA00004752"/>
    </source>
</evidence>
<name>A0ABU3Q6H8_9SPHN</name>
<dbReference type="SUPFAM" id="SSF141523">
    <property type="entry name" value="L,D-transpeptidase catalytic domain-like"/>
    <property type="match status" value="1"/>
</dbReference>
<evidence type="ECO:0000256" key="7">
    <source>
        <dbReference type="PROSITE-ProRule" id="PRU01373"/>
    </source>
</evidence>
<evidence type="ECO:0000256" key="3">
    <source>
        <dbReference type="ARBA" id="ARBA00022679"/>
    </source>
</evidence>
<evidence type="ECO:0000256" key="2">
    <source>
        <dbReference type="ARBA" id="ARBA00005992"/>
    </source>
</evidence>
<keyword evidence="5 7" id="KW-0573">Peptidoglycan synthesis</keyword>
<keyword evidence="8" id="KW-0732">Signal</keyword>
<reference evidence="10 11" key="1">
    <citation type="submission" date="2023-05" db="EMBL/GenBank/DDBJ databases">
        <authorList>
            <person name="Guo Y."/>
        </authorList>
    </citation>
    <scope>NUCLEOTIDE SEQUENCE [LARGE SCALE GENOMIC DNA]</scope>
    <source>
        <strain evidence="10 11">GR2756</strain>
    </source>
</reference>
<keyword evidence="6 7" id="KW-0961">Cell wall biogenesis/degradation</keyword>
<comment type="similarity">
    <text evidence="2">Belongs to the YkuD family.</text>
</comment>
<accession>A0ABU3Q6H8</accession>
<dbReference type="Pfam" id="PF03734">
    <property type="entry name" value="YkuD"/>
    <property type="match status" value="1"/>
</dbReference>
<protein>
    <submittedName>
        <fullName evidence="10">L,D-transpeptidase family protein</fullName>
    </submittedName>
</protein>
<dbReference type="Proteomes" id="UP001259572">
    <property type="component" value="Unassembled WGS sequence"/>
</dbReference>
<evidence type="ECO:0000259" key="9">
    <source>
        <dbReference type="PROSITE" id="PS52029"/>
    </source>
</evidence>
<evidence type="ECO:0000256" key="6">
    <source>
        <dbReference type="ARBA" id="ARBA00023316"/>
    </source>
</evidence>
<keyword evidence="3" id="KW-0808">Transferase</keyword>
<gene>
    <name evidence="10" type="ORF">RQX22_08580</name>
</gene>
<dbReference type="InterPro" id="IPR052905">
    <property type="entry name" value="LD-transpeptidase_YkuD-like"/>
</dbReference>
<dbReference type="PROSITE" id="PS52029">
    <property type="entry name" value="LD_TPASE"/>
    <property type="match status" value="1"/>
</dbReference>
<sequence>MTRLFSLLLIILIATGSASSNGQVPTAPLPWSREDAEALAAFVEQIGSEGLDPADYEPDRLRALIASNDAALASIATSTFLHLVTDLRQGHVRGSHRIAWHIPDPAIDRPAQQAMLVRALATHSVSEMLGSLLPHHPEYVALKATLAATPFQDRAAVERLRANLERWRWMPHDLGTDYILVNVAGFELQLVRGGKTISRHKLIVGKTSTPTPQFSTRATGLILNPWWDIPQSIVAESVGRLVRTNPAGARSRGYVWSGGHYRQSPGPGNALGQMKLVMPNPFTVYIHDTPSKSLFDEKTRAFSHGCIRAQDPFALAALLLASNPGWDRAAIDRVVASRASTRVDFARSLPVYVTYFTAATDESGAIAVHPDIYGRDKAVVAQLTDAEVTKD</sequence>
<evidence type="ECO:0000256" key="5">
    <source>
        <dbReference type="ARBA" id="ARBA00022984"/>
    </source>
</evidence>
<organism evidence="10 11">
    <name type="scientific">Sphingosinicella rhizophila</name>
    <dbReference type="NCBI Taxonomy" id="3050082"/>
    <lineage>
        <taxon>Bacteria</taxon>
        <taxon>Pseudomonadati</taxon>
        <taxon>Pseudomonadota</taxon>
        <taxon>Alphaproteobacteria</taxon>
        <taxon>Sphingomonadales</taxon>
        <taxon>Sphingosinicellaceae</taxon>
        <taxon>Sphingosinicella</taxon>
    </lineage>
</organism>
<feature type="domain" description="L,D-TPase catalytic" evidence="9">
    <location>
        <begin position="177"/>
        <end position="346"/>
    </location>
</feature>
<feature type="active site" description="Nucleophile" evidence="7">
    <location>
        <position position="306"/>
    </location>
</feature>
<dbReference type="InterPro" id="IPR045380">
    <property type="entry name" value="LD_TPept_scaffold_dom"/>
</dbReference>
<dbReference type="RefSeq" id="WP_315725572.1">
    <property type="nucleotide sequence ID" value="NZ_JAVUPU010000004.1"/>
</dbReference>
<dbReference type="Gene3D" id="2.40.440.10">
    <property type="entry name" value="L,D-transpeptidase catalytic domain-like"/>
    <property type="match status" value="1"/>
</dbReference>
<dbReference type="InterPro" id="IPR038063">
    <property type="entry name" value="Transpep_catalytic_dom"/>
</dbReference>
<comment type="pathway">
    <text evidence="1 7">Cell wall biogenesis; peptidoglycan biosynthesis.</text>
</comment>
<proteinExistence type="inferred from homology"/>